<name>A0A0R1XJ02_9LACO</name>
<dbReference type="PROSITE" id="PS51000">
    <property type="entry name" value="HTH_DEOR_2"/>
    <property type="match status" value="1"/>
</dbReference>
<dbReference type="AlphaFoldDB" id="A0A0R1XJ02"/>
<evidence type="ECO:0000256" key="1">
    <source>
        <dbReference type="ARBA" id="ARBA00021390"/>
    </source>
</evidence>
<keyword evidence="3" id="KW-0805">Transcription regulation</keyword>
<evidence type="ECO:0000256" key="2">
    <source>
        <dbReference type="ARBA" id="ARBA00022491"/>
    </source>
</evidence>
<dbReference type="PANTHER" id="PTHR30363:SF4">
    <property type="entry name" value="GLYCEROL-3-PHOSPHATE REGULON REPRESSOR"/>
    <property type="match status" value="1"/>
</dbReference>
<dbReference type="Gene3D" id="3.40.50.1360">
    <property type="match status" value="1"/>
</dbReference>
<evidence type="ECO:0000259" key="7">
    <source>
        <dbReference type="PROSITE" id="PS51000"/>
    </source>
</evidence>
<dbReference type="InterPro" id="IPR018356">
    <property type="entry name" value="Tscrpt_reg_HTH_DeoR_CS"/>
</dbReference>
<dbReference type="RefSeq" id="WP_027828154.1">
    <property type="nucleotide sequence ID" value="NZ_AUEH01000013.1"/>
</dbReference>
<dbReference type="InterPro" id="IPR001034">
    <property type="entry name" value="DeoR_HTH"/>
</dbReference>
<dbReference type="PRINTS" id="PR00037">
    <property type="entry name" value="HTHLACR"/>
</dbReference>
<dbReference type="InterPro" id="IPR014036">
    <property type="entry name" value="DeoR-like_C"/>
</dbReference>
<keyword evidence="5" id="KW-0804">Transcription</keyword>
<dbReference type="PANTHER" id="PTHR30363">
    <property type="entry name" value="HTH-TYPE TRANSCRIPTIONAL REGULATOR SRLR-RELATED"/>
    <property type="match status" value="1"/>
</dbReference>
<dbReference type="SUPFAM" id="SSF46785">
    <property type="entry name" value="Winged helix' DNA-binding domain"/>
    <property type="match status" value="1"/>
</dbReference>
<keyword evidence="4" id="KW-0238">DNA-binding</keyword>
<protein>
    <recommendedName>
        <fullName evidence="1">Lactose phosphotransferase system repressor</fullName>
    </recommendedName>
</protein>
<dbReference type="SMART" id="SM01134">
    <property type="entry name" value="DeoRC"/>
    <property type="match status" value="1"/>
</dbReference>
<dbReference type="InterPro" id="IPR037171">
    <property type="entry name" value="NagB/RpiA_transferase-like"/>
</dbReference>
<organism evidence="8 9">
    <name type="scientific">Schleiferilactobacillus harbinensis DSM 16991</name>
    <dbReference type="NCBI Taxonomy" id="1122147"/>
    <lineage>
        <taxon>Bacteria</taxon>
        <taxon>Bacillati</taxon>
        <taxon>Bacillota</taxon>
        <taxon>Bacilli</taxon>
        <taxon>Lactobacillales</taxon>
        <taxon>Lactobacillaceae</taxon>
        <taxon>Schleiferilactobacillus</taxon>
    </lineage>
</organism>
<comment type="caution">
    <text evidence="8">The sequence shown here is derived from an EMBL/GenBank/DDBJ whole genome shotgun (WGS) entry which is preliminary data.</text>
</comment>
<dbReference type="SMART" id="SM00420">
    <property type="entry name" value="HTH_DEOR"/>
    <property type="match status" value="1"/>
</dbReference>
<proteinExistence type="predicted"/>
<feature type="domain" description="HTH deoR-type" evidence="7">
    <location>
        <begin position="3"/>
        <end position="58"/>
    </location>
</feature>
<accession>A0A0R1XJ02</accession>
<dbReference type="PATRIC" id="fig|1122147.4.peg.2374"/>
<dbReference type="SUPFAM" id="SSF100950">
    <property type="entry name" value="NagB/RpiA/CoA transferase-like"/>
    <property type="match status" value="1"/>
</dbReference>
<dbReference type="Gene3D" id="1.10.10.10">
    <property type="entry name" value="Winged helix-like DNA-binding domain superfamily/Winged helix DNA-binding domain"/>
    <property type="match status" value="1"/>
</dbReference>
<dbReference type="EMBL" id="AZFW01000040">
    <property type="protein sequence ID" value="KRM27833.1"/>
    <property type="molecule type" value="Genomic_DNA"/>
</dbReference>
<dbReference type="eggNOG" id="COG1349">
    <property type="taxonomic scope" value="Bacteria"/>
</dbReference>
<dbReference type="Proteomes" id="UP000050949">
    <property type="component" value="Unassembled WGS sequence"/>
</dbReference>
<dbReference type="InterPro" id="IPR036388">
    <property type="entry name" value="WH-like_DNA-bd_sf"/>
</dbReference>
<dbReference type="GO" id="GO:0003700">
    <property type="term" value="F:DNA-binding transcription factor activity"/>
    <property type="evidence" value="ECO:0007669"/>
    <property type="project" value="InterPro"/>
</dbReference>
<evidence type="ECO:0000313" key="8">
    <source>
        <dbReference type="EMBL" id="KRM27833.1"/>
    </source>
</evidence>
<dbReference type="GO" id="GO:0003677">
    <property type="term" value="F:DNA binding"/>
    <property type="evidence" value="ECO:0007669"/>
    <property type="project" value="UniProtKB-KW"/>
</dbReference>
<evidence type="ECO:0000313" key="9">
    <source>
        <dbReference type="Proteomes" id="UP000050949"/>
    </source>
</evidence>
<evidence type="ECO:0000256" key="6">
    <source>
        <dbReference type="ARBA" id="ARBA00024937"/>
    </source>
</evidence>
<evidence type="ECO:0000256" key="3">
    <source>
        <dbReference type="ARBA" id="ARBA00023015"/>
    </source>
</evidence>
<dbReference type="Pfam" id="PF00455">
    <property type="entry name" value="DeoRC"/>
    <property type="match status" value="1"/>
</dbReference>
<reference evidence="8 9" key="1">
    <citation type="journal article" date="2015" name="Genome Announc.">
        <title>Expanding the biotechnology potential of lactobacilli through comparative genomics of 213 strains and associated genera.</title>
        <authorList>
            <person name="Sun Z."/>
            <person name="Harris H.M."/>
            <person name="McCann A."/>
            <person name="Guo C."/>
            <person name="Argimon S."/>
            <person name="Zhang W."/>
            <person name="Yang X."/>
            <person name="Jeffery I.B."/>
            <person name="Cooney J.C."/>
            <person name="Kagawa T.F."/>
            <person name="Liu W."/>
            <person name="Song Y."/>
            <person name="Salvetti E."/>
            <person name="Wrobel A."/>
            <person name="Rasinkangas P."/>
            <person name="Parkhill J."/>
            <person name="Rea M.C."/>
            <person name="O'Sullivan O."/>
            <person name="Ritari J."/>
            <person name="Douillard F.P."/>
            <person name="Paul Ross R."/>
            <person name="Yang R."/>
            <person name="Briner A.E."/>
            <person name="Felis G.E."/>
            <person name="de Vos W.M."/>
            <person name="Barrangou R."/>
            <person name="Klaenhammer T.R."/>
            <person name="Caufield P.W."/>
            <person name="Cui Y."/>
            <person name="Zhang H."/>
            <person name="O'Toole P.W."/>
        </authorList>
    </citation>
    <scope>NUCLEOTIDE SEQUENCE [LARGE SCALE GENOMIC DNA]</scope>
    <source>
        <strain evidence="8 9">DSM 16991</strain>
    </source>
</reference>
<comment type="function">
    <text evidence="6">Repressor of the lactose catabolism operon. Galactose-6-phosphate is the inducer.</text>
</comment>
<dbReference type="OrthoDB" id="9797223at2"/>
<dbReference type="GeneID" id="78511190"/>
<evidence type="ECO:0000256" key="4">
    <source>
        <dbReference type="ARBA" id="ARBA00023125"/>
    </source>
</evidence>
<gene>
    <name evidence="8" type="ORF">FC91_GL002296</name>
</gene>
<dbReference type="PROSITE" id="PS00894">
    <property type="entry name" value="HTH_DEOR_1"/>
    <property type="match status" value="1"/>
</dbReference>
<sequence length="254" mass="28036">MLTNQRHELILQLLHESGFCQLQDLVRRTHTSESTVRRDLTELAQVGLLERIHGGAQLRQRAVEDERMAQREQAQPTEKQAIADYVASAYLRDHQALFLDAGTTVAMLIPHLAERQDLTVYTNSVQTASMLADADIAAYIPAGQVKAETKAIVGAGAARFLGSIHVDFAFLGTNGISAKTGLTTPDPEEATIKQVMIDASRQTIVLADHTKFTQQALVTFARIGEVDRIVTDTIPASARHDFRSFTHIKELTQH</sequence>
<dbReference type="InterPro" id="IPR050313">
    <property type="entry name" value="Carb_Metab_HTH_regulators"/>
</dbReference>
<evidence type="ECO:0000256" key="5">
    <source>
        <dbReference type="ARBA" id="ARBA00023163"/>
    </source>
</evidence>
<dbReference type="Pfam" id="PF08220">
    <property type="entry name" value="HTH_DeoR"/>
    <property type="match status" value="1"/>
</dbReference>
<keyword evidence="2" id="KW-0678">Repressor</keyword>
<dbReference type="InterPro" id="IPR036390">
    <property type="entry name" value="WH_DNA-bd_sf"/>
</dbReference>